<dbReference type="InterPro" id="IPR010036">
    <property type="entry name" value="MDP_1_eu_arc"/>
</dbReference>
<sequence>MSSGGAERQKTRTRHPRRRPHRAANDETMDAPATLWAPPLDGQDLPALVCFDLDDTIWFPELYMMRGAPWTKERCDTTGRERVMDASGEELRCYPAATAAMAMLRSHAAFAKRGTKIAVASRTNRGAWADEVMGMFVVDDGSGSGTTTTMRECVGDLVEMYSGTKKRHFEKLKARTGIPYADMLFFDNEEQNTRDVATLGVTCVLCVGGMTERAWEDGLRAFAEKKALVARRRAAAAAKR</sequence>
<reference evidence="2" key="1">
    <citation type="submission" date="2021-01" db="EMBL/GenBank/DDBJ databases">
        <authorList>
            <person name="Corre E."/>
            <person name="Pelletier E."/>
            <person name="Niang G."/>
            <person name="Scheremetjew M."/>
            <person name="Finn R."/>
            <person name="Kale V."/>
            <person name="Holt S."/>
            <person name="Cochrane G."/>
            <person name="Meng A."/>
            <person name="Brown T."/>
            <person name="Cohen L."/>
        </authorList>
    </citation>
    <scope>NUCLEOTIDE SEQUENCE</scope>
    <source>
        <strain evidence="2">RCC1614</strain>
    </source>
</reference>
<dbReference type="SFLD" id="SFLDS00003">
    <property type="entry name" value="Haloacid_Dehalogenase"/>
    <property type="match status" value="1"/>
</dbReference>
<accession>A0A7R9TTE3</accession>
<evidence type="ECO:0000256" key="1">
    <source>
        <dbReference type="SAM" id="MobiDB-lite"/>
    </source>
</evidence>
<dbReference type="SFLD" id="SFLDG01131">
    <property type="entry name" value="C1.5.2:_MDP_Like"/>
    <property type="match status" value="1"/>
</dbReference>
<dbReference type="InterPro" id="IPR036412">
    <property type="entry name" value="HAD-like_sf"/>
</dbReference>
<organism evidence="2">
    <name type="scientific">Micromonas pusilla</name>
    <name type="common">Picoplanktonic green alga</name>
    <name type="synonym">Chromulina pusilla</name>
    <dbReference type="NCBI Taxonomy" id="38833"/>
    <lineage>
        <taxon>Eukaryota</taxon>
        <taxon>Viridiplantae</taxon>
        <taxon>Chlorophyta</taxon>
        <taxon>Mamiellophyceae</taxon>
        <taxon>Mamiellales</taxon>
        <taxon>Mamiellaceae</taxon>
        <taxon>Micromonas</taxon>
    </lineage>
</organism>
<dbReference type="AlphaFoldDB" id="A0A7R9TTE3"/>
<dbReference type="InterPro" id="IPR023214">
    <property type="entry name" value="HAD_sf"/>
</dbReference>
<dbReference type="Pfam" id="PF12689">
    <property type="entry name" value="Acid_PPase"/>
    <property type="match status" value="1"/>
</dbReference>
<evidence type="ECO:0000313" key="2">
    <source>
        <dbReference type="EMBL" id="CAD8244657.1"/>
    </source>
</evidence>
<dbReference type="SUPFAM" id="SSF56784">
    <property type="entry name" value="HAD-like"/>
    <property type="match status" value="1"/>
</dbReference>
<dbReference type="NCBIfam" id="TIGR01685">
    <property type="entry name" value="MDP-1"/>
    <property type="match status" value="1"/>
</dbReference>
<dbReference type="InterPro" id="IPR010033">
    <property type="entry name" value="HAD_SF_ppase_IIIC"/>
</dbReference>
<dbReference type="EMBL" id="HBDY01012325">
    <property type="protein sequence ID" value="CAD8244657.1"/>
    <property type="molecule type" value="Transcribed_RNA"/>
</dbReference>
<dbReference type="PANTHER" id="PTHR17901:SF14">
    <property type="entry name" value="MAGNESIUM-DEPENDENT PHOSPHATASE 1"/>
    <property type="match status" value="1"/>
</dbReference>
<dbReference type="SFLD" id="SFLDG01129">
    <property type="entry name" value="C1.5:_HAD__Beta-PGM__Phosphata"/>
    <property type="match status" value="1"/>
</dbReference>
<gene>
    <name evidence="2" type="ORF">MPUS1402_LOCUS9334</name>
</gene>
<feature type="region of interest" description="Disordered" evidence="1">
    <location>
        <begin position="1"/>
        <end position="29"/>
    </location>
</feature>
<name>A0A7R9TTE3_MICPS</name>
<evidence type="ECO:0008006" key="3">
    <source>
        <dbReference type="Google" id="ProtNLM"/>
    </source>
</evidence>
<protein>
    <recommendedName>
        <fullName evidence="3">Magnesium-dependent phosphatase-1</fullName>
    </recommendedName>
</protein>
<dbReference type="Gene3D" id="3.40.50.1000">
    <property type="entry name" value="HAD superfamily/HAD-like"/>
    <property type="match status" value="1"/>
</dbReference>
<proteinExistence type="predicted"/>
<dbReference type="NCBIfam" id="TIGR01681">
    <property type="entry name" value="HAD-SF-IIIC"/>
    <property type="match status" value="1"/>
</dbReference>
<dbReference type="PANTHER" id="PTHR17901">
    <property type="entry name" value="MAGNESIUM-DEPENDENT PHOSPHATASE 1 MDP1"/>
    <property type="match status" value="1"/>
</dbReference>
<feature type="compositionally biased region" description="Basic residues" evidence="1">
    <location>
        <begin position="11"/>
        <end position="22"/>
    </location>
</feature>
<dbReference type="GO" id="GO:0003993">
    <property type="term" value="F:acid phosphatase activity"/>
    <property type="evidence" value="ECO:0007669"/>
    <property type="project" value="TreeGrafter"/>
</dbReference>